<evidence type="ECO:0000313" key="8">
    <source>
        <dbReference type="Proteomes" id="UP001345013"/>
    </source>
</evidence>
<keyword evidence="8" id="KW-1185">Reference proteome</keyword>
<sequence length="497" mass="56818">MLESSQCWTPIFHLVPKAQPSMIEERALIATGAAHSPPQSMVHALSATYFKYLYHRVPVIDRQDITCADPSTLLIQSVCLAGSLLRHPRMTRGVLESEKFYVRAKTLFYLNNENDPLTTVKAMCLLSLWTVTPPTVVTMDCGWNWLGLAIRFALQMGLHRESTYSRRSAPGCARRIAWFLYAQDKLHSACFHRPQMLKAVDFDTHPPTLADFEDSENDTARLFILYSDLMTILAKTLDVQHRVHTLTTEDVLSTLSGLKAWVLKIPPDLQLVDMQGRKIYHREFYEILVWYFTCILTYFHIHGRFFQPSMASRICIVASSCIIRLYQEMDYRDEVTHLGAINNWTMMVASLPQLNSLGRENLNVNIGENTSPSNALSLEELDILMEILTQRTVKYPGAKAIIDRILHFKREPPSHPLPGLGDATRHPSASTYVPIPNVHDLFPFPKALSPRMELLYTMPEEDLSTRLFESYPDWQMEYLFSVDDISGLFSTDIETLL</sequence>
<feature type="domain" description="Xylanolytic transcriptional activator regulatory" evidence="6">
    <location>
        <begin position="142"/>
        <end position="213"/>
    </location>
</feature>
<dbReference type="EMBL" id="JAVRRG010000103">
    <property type="protein sequence ID" value="KAK5085998.1"/>
    <property type="molecule type" value="Genomic_DNA"/>
</dbReference>
<accession>A0ABR0K481</accession>
<dbReference type="Pfam" id="PF04082">
    <property type="entry name" value="Fungal_trans"/>
    <property type="match status" value="1"/>
</dbReference>
<protein>
    <recommendedName>
        <fullName evidence="6">Xylanolytic transcriptional activator regulatory domain-containing protein</fullName>
    </recommendedName>
</protein>
<dbReference type="Proteomes" id="UP001345013">
    <property type="component" value="Unassembled WGS sequence"/>
</dbReference>
<evidence type="ECO:0000256" key="3">
    <source>
        <dbReference type="ARBA" id="ARBA00023125"/>
    </source>
</evidence>
<dbReference type="InterPro" id="IPR007219">
    <property type="entry name" value="XnlR_reg_dom"/>
</dbReference>
<evidence type="ECO:0000256" key="1">
    <source>
        <dbReference type="ARBA" id="ARBA00022833"/>
    </source>
</evidence>
<gene>
    <name evidence="7" type="ORF">LTR24_007148</name>
</gene>
<name>A0ABR0K481_9EURO</name>
<comment type="caution">
    <text evidence="7">The sequence shown here is derived from an EMBL/GenBank/DDBJ whole genome shotgun (WGS) entry which is preliminary data.</text>
</comment>
<evidence type="ECO:0000256" key="4">
    <source>
        <dbReference type="ARBA" id="ARBA00023163"/>
    </source>
</evidence>
<dbReference type="PANTHER" id="PTHR47171">
    <property type="entry name" value="FARA-RELATED"/>
    <property type="match status" value="1"/>
</dbReference>
<keyword evidence="4" id="KW-0804">Transcription</keyword>
<proteinExistence type="predicted"/>
<evidence type="ECO:0000256" key="5">
    <source>
        <dbReference type="ARBA" id="ARBA00023242"/>
    </source>
</evidence>
<evidence type="ECO:0000256" key="2">
    <source>
        <dbReference type="ARBA" id="ARBA00023015"/>
    </source>
</evidence>
<keyword evidence="3" id="KW-0238">DNA-binding</keyword>
<organism evidence="7 8">
    <name type="scientific">Lithohypha guttulata</name>
    <dbReference type="NCBI Taxonomy" id="1690604"/>
    <lineage>
        <taxon>Eukaryota</taxon>
        <taxon>Fungi</taxon>
        <taxon>Dikarya</taxon>
        <taxon>Ascomycota</taxon>
        <taxon>Pezizomycotina</taxon>
        <taxon>Eurotiomycetes</taxon>
        <taxon>Chaetothyriomycetidae</taxon>
        <taxon>Chaetothyriales</taxon>
        <taxon>Trichomeriaceae</taxon>
        <taxon>Lithohypha</taxon>
    </lineage>
</organism>
<dbReference type="SMART" id="SM00906">
    <property type="entry name" value="Fungal_trans"/>
    <property type="match status" value="1"/>
</dbReference>
<keyword evidence="5" id="KW-0539">Nucleus</keyword>
<evidence type="ECO:0000259" key="6">
    <source>
        <dbReference type="SMART" id="SM00906"/>
    </source>
</evidence>
<reference evidence="7 8" key="1">
    <citation type="submission" date="2023-08" db="EMBL/GenBank/DDBJ databases">
        <title>Black Yeasts Isolated from many extreme environments.</title>
        <authorList>
            <person name="Coleine C."/>
            <person name="Stajich J.E."/>
            <person name="Selbmann L."/>
        </authorList>
    </citation>
    <scope>NUCLEOTIDE SEQUENCE [LARGE SCALE GENOMIC DNA]</scope>
    <source>
        <strain evidence="7 8">CCFEE 5885</strain>
    </source>
</reference>
<keyword evidence="2" id="KW-0805">Transcription regulation</keyword>
<dbReference type="InterPro" id="IPR052073">
    <property type="entry name" value="Amide_Lactam_Regulators"/>
</dbReference>
<keyword evidence="1" id="KW-0862">Zinc</keyword>
<dbReference type="PANTHER" id="PTHR47171:SF5">
    <property type="entry name" value="ZN(II)2CYS6 TRANSCRIPTION FACTOR (EUROFUNG)"/>
    <property type="match status" value="1"/>
</dbReference>
<dbReference type="CDD" id="cd12148">
    <property type="entry name" value="fungal_TF_MHR"/>
    <property type="match status" value="1"/>
</dbReference>
<evidence type="ECO:0000313" key="7">
    <source>
        <dbReference type="EMBL" id="KAK5085998.1"/>
    </source>
</evidence>